<dbReference type="InterPro" id="IPR002058">
    <property type="entry name" value="PAP_assoc"/>
</dbReference>
<gene>
    <name evidence="10" type="ORF">OEA41_004166</name>
</gene>
<dbReference type="Proteomes" id="UP001276659">
    <property type="component" value="Unassembled WGS sequence"/>
</dbReference>
<feature type="region of interest" description="Disordered" evidence="7">
    <location>
        <begin position="1"/>
        <end position="251"/>
    </location>
</feature>
<feature type="region of interest" description="Disordered" evidence="7">
    <location>
        <begin position="287"/>
        <end position="368"/>
    </location>
</feature>
<dbReference type="SUPFAM" id="SSF81631">
    <property type="entry name" value="PAP/OAS1 substrate-binding domain"/>
    <property type="match status" value="1"/>
</dbReference>
<evidence type="ECO:0000256" key="5">
    <source>
        <dbReference type="ARBA" id="ARBA00022723"/>
    </source>
</evidence>
<dbReference type="GO" id="GO:0005730">
    <property type="term" value="C:nucleolus"/>
    <property type="evidence" value="ECO:0007669"/>
    <property type="project" value="TreeGrafter"/>
</dbReference>
<dbReference type="EMBL" id="JASNWA010000008">
    <property type="protein sequence ID" value="KAK3172081.1"/>
    <property type="molecule type" value="Genomic_DNA"/>
</dbReference>
<organism evidence="10 11">
    <name type="scientific">Lepraria neglecta</name>
    <dbReference type="NCBI Taxonomy" id="209136"/>
    <lineage>
        <taxon>Eukaryota</taxon>
        <taxon>Fungi</taxon>
        <taxon>Dikarya</taxon>
        <taxon>Ascomycota</taxon>
        <taxon>Pezizomycotina</taxon>
        <taxon>Lecanoromycetes</taxon>
        <taxon>OSLEUM clade</taxon>
        <taxon>Lecanoromycetidae</taxon>
        <taxon>Lecanorales</taxon>
        <taxon>Lecanorineae</taxon>
        <taxon>Stereocaulaceae</taxon>
        <taxon>Lepraria</taxon>
    </lineage>
</organism>
<feature type="region of interest" description="Disordered" evidence="7">
    <location>
        <begin position="893"/>
        <end position="941"/>
    </location>
</feature>
<dbReference type="GO" id="GO:0010605">
    <property type="term" value="P:negative regulation of macromolecule metabolic process"/>
    <property type="evidence" value="ECO:0007669"/>
    <property type="project" value="UniProtKB-ARBA"/>
</dbReference>
<dbReference type="InterPro" id="IPR045862">
    <property type="entry name" value="Trf4-like"/>
</dbReference>
<sequence>MSSYRPNYRDHPRSYREPPPPPPPSNLMPLLPHSPLPPYDSYQPRGPPDRQPGHYDSWKPVNGSDRHSEFTFRNDAHAPQYPREQDHLRPTRSAEYARQENNRPRQGKNRRDDMNFNPARRGQYHQYGKYNRPAPSDRPLLRHRDDEGDSSEQMLGMINGQASVSKFMAADDVSDSDEEQMDESHSEGAQLNLGDANQGETIEGTLEPPAKRRALATSSRNAKEGSSEPKWSNPDPYTVLPPVDESQRKKKDVVKLIRKARKEAEAAGGERNQVAANDDFISFAMDEDTPGMTEEVPSSLTADWSEEHGAGVPGAPVGPRQFSHLEHLHSGDAPGAPGNTISANRLGPPPGLPSSLSPSSAPPPPALPEKVVLDTVMSTSGTSARADAAAFDREEDEALGSRKRTHDDRIRYNGRDSLGKSERKGKRGKASGSIVEDWVPGHGIDPIPWIRRADRITANAGFRLHKEICDFYEFVRPQEFEQTIREELLSRLQSVVSREIPHCEVHCFGSFAAGLYLPTADMDVVVISDSFRSSGLKVVCQIKNQMYKLGRFLEYSKLARAGSVEVIPSAKVPIIKFVDRVTGIKIDISFENDTGIIANDTFAGWKRQFPAMPVLVTVIKQFLMMRDLNEVQFGGLGGFSVTCLVTSLLQNMPRVQTGELIPEEHLGEMLIEFLDFYGNRLDTTRTGLMMNPPGYFDKQAYDRPSLRGPVYKASKADRLAIVDPNNPANDISGGSSEVMRIFDRFSKAHAEILAAMKAPDRPSLLDWSLGGNYESFVRQRNHLLGLYKEKWETPAGIPDQYQLPERTLPPAKEPLAEIRGPAAANRHNVQVPKQTIQPAQPSPKAIVDMQRKELQVRTARAEDLRKRYPDMSNIPQDISRAQMRKLIDQYNQQRGNLNKNSAVPSVKAQKSRGGSSAKASVRTAKQDDTSRKNSERAARLKRDYPEIAGLIPDKIGKKASKGIIGHPASRASMTVRAQLPTRPAPPAHTQGTYPTRQHATLPGISNGRSANASALQNISNGSLRNASARTPRISNKMASLTDERRVEAIRNLSGLSHDDPINID</sequence>
<dbReference type="GO" id="GO:0003729">
    <property type="term" value="F:mRNA binding"/>
    <property type="evidence" value="ECO:0007669"/>
    <property type="project" value="TreeGrafter"/>
</dbReference>
<dbReference type="PANTHER" id="PTHR23092">
    <property type="entry name" value="POLY(A) RNA POLYMERASE"/>
    <property type="match status" value="1"/>
</dbReference>
<dbReference type="CDD" id="cd05402">
    <property type="entry name" value="NT_PAP_TUTase"/>
    <property type="match status" value="1"/>
</dbReference>
<reference evidence="10" key="1">
    <citation type="submission" date="2022-11" db="EMBL/GenBank/DDBJ databases">
        <title>Chromosomal genome sequence assembly and mating type (MAT) locus characterization of the leprose asexual lichenized fungus Lepraria neglecta (Nyl.) Erichsen.</title>
        <authorList>
            <person name="Allen J.L."/>
            <person name="Pfeffer B."/>
        </authorList>
    </citation>
    <scope>NUCLEOTIDE SEQUENCE</scope>
    <source>
        <strain evidence="10">Allen 5258</strain>
    </source>
</reference>
<dbReference type="GO" id="GO:0031499">
    <property type="term" value="C:TRAMP complex"/>
    <property type="evidence" value="ECO:0007669"/>
    <property type="project" value="TreeGrafter"/>
</dbReference>
<dbReference type="PANTHER" id="PTHR23092:SF15">
    <property type="entry name" value="INACTIVE NON-CANONICAL POLY(A) RNA POLYMERASE PROTEIN TRF4-2-RELATED"/>
    <property type="match status" value="1"/>
</dbReference>
<feature type="compositionally biased region" description="Basic and acidic residues" evidence="7">
    <location>
        <begin position="64"/>
        <end position="76"/>
    </location>
</feature>
<feature type="compositionally biased region" description="Basic and acidic residues" evidence="7">
    <location>
        <begin position="47"/>
        <end position="57"/>
    </location>
</feature>
<feature type="compositionally biased region" description="Acidic residues" evidence="7">
    <location>
        <begin position="172"/>
        <end position="181"/>
    </location>
</feature>
<keyword evidence="4" id="KW-0808">Transferase</keyword>
<protein>
    <recommendedName>
        <fullName evidence="3">polynucleotide adenylyltransferase</fullName>
        <ecNumber evidence="3">2.7.7.19</ecNumber>
    </recommendedName>
</protein>
<feature type="domain" description="Poly(A) RNA polymerase mitochondrial-like central palm" evidence="9">
    <location>
        <begin position="464"/>
        <end position="598"/>
    </location>
</feature>
<evidence type="ECO:0000256" key="1">
    <source>
        <dbReference type="ARBA" id="ARBA00001936"/>
    </source>
</evidence>
<comment type="cofactor">
    <cofactor evidence="1">
        <name>Mn(2+)</name>
        <dbReference type="ChEBI" id="CHEBI:29035"/>
    </cofactor>
</comment>
<dbReference type="InterPro" id="IPR043519">
    <property type="entry name" value="NT_sf"/>
</dbReference>
<evidence type="ECO:0000313" key="10">
    <source>
        <dbReference type="EMBL" id="KAK3172081.1"/>
    </source>
</evidence>
<keyword evidence="11" id="KW-1185">Reference proteome</keyword>
<feature type="compositionally biased region" description="Basic and acidic residues" evidence="7">
    <location>
        <begin position="924"/>
        <end position="941"/>
    </location>
</feature>
<evidence type="ECO:0000256" key="6">
    <source>
        <dbReference type="ARBA" id="ARBA00022842"/>
    </source>
</evidence>
<dbReference type="Pfam" id="PF22600">
    <property type="entry name" value="MTPAP-like_central"/>
    <property type="match status" value="1"/>
</dbReference>
<comment type="caution">
    <text evidence="10">The sequence shown here is derived from an EMBL/GenBank/DDBJ whole genome shotgun (WGS) entry which is preliminary data.</text>
</comment>
<dbReference type="EC" id="2.7.7.19" evidence="3"/>
<dbReference type="GO" id="GO:0043634">
    <property type="term" value="P:polyadenylation-dependent ncRNA catabolic process"/>
    <property type="evidence" value="ECO:0007669"/>
    <property type="project" value="TreeGrafter"/>
</dbReference>
<dbReference type="SUPFAM" id="SSF81301">
    <property type="entry name" value="Nucleotidyltransferase"/>
    <property type="match status" value="1"/>
</dbReference>
<feature type="compositionally biased region" description="Polar residues" evidence="7">
    <location>
        <begin position="893"/>
        <end position="903"/>
    </location>
</feature>
<evidence type="ECO:0000256" key="7">
    <source>
        <dbReference type="SAM" id="MobiDB-lite"/>
    </source>
</evidence>
<evidence type="ECO:0000256" key="4">
    <source>
        <dbReference type="ARBA" id="ARBA00022679"/>
    </source>
</evidence>
<dbReference type="InterPro" id="IPR054708">
    <property type="entry name" value="MTPAP-like_central"/>
</dbReference>
<dbReference type="GO" id="GO:0031123">
    <property type="term" value="P:RNA 3'-end processing"/>
    <property type="evidence" value="ECO:0007669"/>
    <property type="project" value="TreeGrafter"/>
</dbReference>
<dbReference type="AlphaFoldDB" id="A0AAD9Z5Y2"/>
<feature type="compositionally biased region" description="Basic and acidic residues" evidence="7">
    <location>
        <begin position="7"/>
        <end position="16"/>
    </location>
</feature>
<evidence type="ECO:0000259" key="9">
    <source>
        <dbReference type="Pfam" id="PF22600"/>
    </source>
</evidence>
<proteinExistence type="inferred from homology"/>
<feature type="compositionally biased region" description="Basic and acidic residues" evidence="7">
    <location>
        <begin position="95"/>
        <end position="114"/>
    </location>
</feature>
<keyword evidence="6" id="KW-0460">Magnesium</keyword>
<feature type="domain" description="PAP-associated" evidence="8">
    <location>
        <begin position="665"/>
        <end position="729"/>
    </location>
</feature>
<feature type="compositionally biased region" description="Basic and acidic residues" evidence="7">
    <location>
        <begin position="405"/>
        <end position="422"/>
    </location>
</feature>
<name>A0AAD9Z5Y2_9LECA</name>
<feature type="region of interest" description="Disordered" evidence="7">
    <location>
        <begin position="382"/>
        <end position="434"/>
    </location>
</feature>
<dbReference type="Gene3D" id="1.10.1410.10">
    <property type="match status" value="1"/>
</dbReference>
<dbReference type="GO" id="GO:0046872">
    <property type="term" value="F:metal ion binding"/>
    <property type="evidence" value="ECO:0007669"/>
    <property type="project" value="UniProtKB-KW"/>
</dbReference>
<evidence type="ECO:0000256" key="2">
    <source>
        <dbReference type="ARBA" id="ARBA00008593"/>
    </source>
</evidence>
<evidence type="ECO:0000313" key="11">
    <source>
        <dbReference type="Proteomes" id="UP001276659"/>
    </source>
</evidence>
<dbReference type="Gene3D" id="3.30.460.10">
    <property type="entry name" value="Beta Polymerase, domain 2"/>
    <property type="match status" value="1"/>
</dbReference>
<evidence type="ECO:0000259" key="8">
    <source>
        <dbReference type="Pfam" id="PF03828"/>
    </source>
</evidence>
<dbReference type="FunFam" id="3.30.460.10:FF:000006">
    <property type="entry name" value="non-canonical poly(A) RNA polymerase PAPD5"/>
    <property type="match status" value="1"/>
</dbReference>
<feature type="compositionally biased region" description="Pro residues" evidence="7">
    <location>
        <begin position="17"/>
        <end position="38"/>
    </location>
</feature>
<dbReference type="GO" id="GO:1990817">
    <property type="term" value="F:poly(A) RNA polymerase activity"/>
    <property type="evidence" value="ECO:0007669"/>
    <property type="project" value="UniProtKB-EC"/>
</dbReference>
<evidence type="ECO:0000256" key="3">
    <source>
        <dbReference type="ARBA" id="ARBA00012388"/>
    </source>
</evidence>
<comment type="similarity">
    <text evidence="2">Belongs to the DNA polymerase type-B-like family.</text>
</comment>
<dbReference type="Pfam" id="PF03828">
    <property type="entry name" value="PAP_assoc"/>
    <property type="match status" value="1"/>
</dbReference>
<keyword evidence="5" id="KW-0479">Metal-binding</keyword>
<accession>A0AAD9Z5Y2</accession>